<evidence type="ECO:0000256" key="6">
    <source>
        <dbReference type="ARBA" id="ARBA00023326"/>
    </source>
</evidence>
<evidence type="ECO:0000313" key="11">
    <source>
        <dbReference type="Proteomes" id="UP000286997"/>
    </source>
</evidence>
<dbReference type="InterPro" id="IPR017853">
    <property type="entry name" value="GH"/>
</dbReference>
<evidence type="ECO:0000259" key="9">
    <source>
        <dbReference type="Pfam" id="PF00150"/>
    </source>
</evidence>
<reference evidence="10 11" key="1">
    <citation type="submission" date="2019-01" db="EMBL/GenBank/DDBJ databases">
        <authorList>
            <person name="Chen W.-M."/>
        </authorList>
    </citation>
    <scope>NUCLEOTIDE SEQUENCE [LARGE SCALE GENOMIC DNA]</scope>
    <source>
        <strain evidence="10 11">TER-1</strain>
    </source>
</reference>
<dbReference type="PANTHER" id="PTHR31297">
    <property type="entry name" value="GLUCAN ENDO-1,6-BETA-GLUCOSIDASE B"/>
    <property type="match status" value="1"/>
</dbReference>
<feature type="domain" description="Glycoside hydrolase family 5" evidence="9">
    <location>
        <begin position="65"/>
        <end position="388"/>
    </location>
</feature>
<evidence type="ECO:0000256" key="8">
    <source>
        <dbReference type="SAM" id="SignalP"/>
    </source>
</evidence>
<dbReference type="Gene3D" id="3.20.20.80">
    <property type="entry name" value="Glycosidases"/>
    <property type="match status" value="1"/>
</dbReference>
<evidence type="ECO:0000256" key="4">
    <source>
        <dbReference type="ARBA" id="ARBA00023277"/>
    </source>
</evidence>
<evidence type="ECO:0000256" key="7">
    <source>
        <dbReference type="RuleBase" id="RU361153"/>
    </source>
</evidence>
<dbReference type="Pfam" id="PF00150">
    <property type="entry name" value="Cellulase"/>
    <property type="match status" value="1"/>
</dbReference>
<comment type="similarity">
    <text evidence="1 7">Belongs to the glycosyl hydrolase 5 (cellulase A) family.</text>
</comment>
<evidence type="ECO:0000256" key="1">
    <source>
        <dbReference type="ARBA" id="ARBA00005641"/>
    </source>
</evidence>
<dbReference type="InterPro" id="IPR050386">
    <property type="entry name" value="Glycosyl_hydrolase_5"/>
</dbReference>
<dbReference type="GO" id="GO:0005576">
    <property type="term" value="C:extracellular region"/>
    <property type="evidence" value="ECO:0007669"/>
    <property type="project" value="TreeGrafter"/>
</dbReference>
<organism evidence="10 11">
    <name type="scientific">Methylobacterium oryzihabitans</name>
    <dbReference type="NCBI Taxonomy" id="2499852"/>
    <lineage>
        <taxon>Bacteria</taxon>
        <taxon>Pseudomonadati</taxon>
        <taxon>Pseudomonadota</taxon>
        <taxon>Alphaproteobacteria</taxon>
        <taxon>Hyphomicrobiales</taxon>
        <taxon>Methylobacteriaceae</taxon>
        <taxon>Methylobacterium</taxon>
    </lineage>
</organism>
<dbReference type="GO" id="GO:0030245">
    <property type="term" value="P:cellulose catabolic process"/>
    <property type="evidence" value="ECO:0007669"/>
    <property type="project" value="UniProtKB-KW"/>
</dbReference>
<proteinExistence type="inferred from homology"/>
<evidence type="ECO:0000256" key="5">
    <source>
        <dbReference type="ARBA" id="ARBA00023295"/>
    </source>
</evidence>
<keyword evidence="4" id="KW-0119">Carbohydrate metabolism</keyword>
<gene>
    <name evidence="10" type="ORF">EOE48_01245</name>
</gene>
<dbReference type="Proteomes" id="UP000286997">
    <property type="component" value="Unassembled WGS sequence"/>
</dbReference>
<dbReference type="AlphaFoldDB" id="A0A3S2YXP9"/>
<comment type="caution">
    <text evidence="10">The sequence shown here is derived from an EMBL/GenBank/DDBJ whole genome shotgun (WGS) entry which is preliminary data.</text>
</comment>
<name>A0A3S2YXP9_9HYPH</name>
<dbReference type="GO" id="GO:0008422">
    <property type="term" value="F:beta-glucosidase activity"/>
    <property type="evidence" value="ECO:0007669"/>
    <property type="project" value="TreeGrafter"/>
</dbReference>
<protein>
    <recommendedName>
        <fullName evidence="9">Glycoside hydrolase family 5 domain-containing protein</fullName>
    </recommendedName>
</protein>
<accession>A0A3S2YXP9</accession>
<keyword evidence="3" id="KW-0136">Cellulose degradation</keyword>
<dbReference type="EMBL" id="SACP01000001">
    <property type="protein sequence ID" value="RVU21702.1"/>
    <property type="molecule type" value="Genomic_DNA"/>
</dbReference>
<dbReference type="InterPro" id="IPR001547">
    <property type="entry name" value="Glyco_hydro_5"/>
</dbReference>
<dbReference type="SUPFAM" id="SSF51445">
    <property type="entry name" value="(Trans)glycosidases"/>
    <property type="match status" value="1"/>
</dbReference>
<keyword evidence="2 7" id="KW-0378">Hydrolase</keyword>
<dbReference type="RefSeq" id="WP_127726945.1">
    <property type="nucleotide sequence ID" value="NZ_SACP01000001.1"/>
</dbReference>
<dbReference type="PANTHER" id="PTHR31297:SF41">
    <property type="entry name" value="ENDOGLUCANASE, PUTATIVE (AFU_ORTHOLOGUE AFUA_5G01830)-RELATED"/>
    <property type="match status" value="1"/>
</dbReference>
<dbReference type="OrthoDB" id="9800955at2"/>
<keyword evidence="8" id="KW-0732">Signal</keyword>
<keyword evidence="6" id="KW-0624">Polysaccharide degradation</keyword>
<evidence type="ECO:0000313" key="10">
    <source>
        <dbReference type="EMBL" id="RVU21702.1"/>
    </source>
</evidence>
<feature type="chain" id="PRO_5018549028" description="Glycoside hydrolase family 5 domain-containing protein" evidence="8">
    <location>
        <begin position="22"/>
        <end position="418"/>
    </location>
</feature>
<keyword evidence="5 7" id="KW-0326">Glycosidase</keyword>
<evidence type="ECO:0000256" key="2">
    <source>
        <dbReference type="ARBA" id="ARBA00022801"/>
    </source>
</evidence>
<dbReference type="GO" id="GO:0009986">
    <property type="term" value="C:cell surface"/>
    <property type="evidence" value="ECO:0007669"/>
    <property type="project" value="TreeGrafter"/>
</dbReference>
<evidence type="ECO:0000256" key="3">
    <source>
        <dbReference type="ARBA" id="ARBA00023001"/>
    </source>
</evidence>
<feature type="signal peptide" evidence="8">
    <location>
        <begin position="1"/>
        <end position="21"/>
    </location>
</feature>
<keyword evidence="11" id="KW-1185">Reference proteome</keyword>
<sequence>MSRLAAVLALLVLALGVPARAAPEPGTGFRRGLGVHTMLNWARTNPERTAYLPAPFDGPSYDLPEATIRNVAAAGFDFVRLTVDPGPFLQLDGAARDALDRHLAATVRRFLAAGLAVLVNLHPNSQVAAYDPVRWLVSTEDPTYRAFLTLVGRTARVLAAIGSPAVAFEPLNEPPYGYDSGSVRRWQAMCEAMHAEARAAAPDMLLVLTGARGGSRQGLLALDPAPFRASRVRFSFHYYEPYAFTHQGVSAENGDAASWRYFSGMPYPAGSVPAALVLDGVAAAVAAAPGLDPLARRRALSQARERASAYLATRFGPADIARAFDEIRDWAVRHGIGPERVLLGEFGATRTYGRYRASDPVSYEAWLSDTREAAERRGFAWAFWALGGTGGMALVSEDGATSLDRGTVRALGLRTETP</sequence>